<evidence type="ECO:0000313" key="3">
    <source>
        <dbReference type="Proteomes" id="UP000001514"/>
    </source>
</evidence>
<feature type="compositionally biased region" description="Polar residues" evidence="1">
    <location>
        <begin position="316"/>
        <end position="340"/>
    </location>
</feature>
<evidence type="ECO:0000256" key="1">
    <source>
        <dbReference type="SAM" id="MobiDB-lite"/>
    </source>
</evidence>
<feature type="region of interest" description="Disordered" evidence="1">
    <location>
        <begin position="316"/>
        <end position="348"/>
    </location>
</feature>
<organism evidence="3">
    <name type="scientific">Selaginella moellendorffii</name>
    <name type="common">Spikemoss</name>
    <dbReference type="NCBI Taxonomy" id="88036"/>
    <lineage>
        <taxon>Eukaryota</taxon>
        <taxon>Viridiplantae</taxon>
        <taxon>Streptophyta</taxon>
        <taxon>Embryophyta</taxon>
        <taxon>Tracheophyta</taxon>
        <taxon>Lycopodiopsida</taxon>
        <taxon>Selaginellales</taxon>
        <taxon>Selaginellaceae</taxon>
        <taxon>Selaginella</taxon>
    </lineage>
</organism>
<dbReference type="KEGG" id="smo:SELMODRAFT_429422"/>
<evidence type="ECO:0000313" key="2">
    <source>
        <dbReference type="EMBL" id="EFJ07910.1"/>
    </source>
</evidence>
<accession>D8T644</accession>
<dbReference type="AlphaFoldDB" id="D8T644"/>
<name>D8T644_SELML</name>
<proteinExistence type="predicted"/>
<dbReference type="Gramene" id="EFJ07910">
    <property type="protein sequence ID" value="EFJ07910"/>
    <property type="gene ID" value="SELMODRAFT_429422"/>
</dbReference>
<feature type="region of interest" description="Disordered" evidence="1">
    <location>
        <begin position="1"/>
        <end position="42"/>
    </location>
</feature>
<protein>
    <submittedName>
        <fullName evidence="2">Uncharacterized protein</fullName>
    </submittedName>
</protein>
<dbReference type="EMBL" id="GL377679">
    <property type="protein sequence ID" value="EFJ07910.1"/>
    <property type="molecule type" value="Genomic_DNA"/>
</dbReference>
<reference evidence="2 3" key="1">
    <citation type="journal article" date="2011" name="Science">
        <title>The Selaginella genome identifies genetic changes associated with the evolution of vascular plants.</title>
        <authorList>
            <person name="Banks J.A."/>
            <person name="Nishiyama T."/>
            <person name="Hasebe M."/>
            <person name="Bowman J.L."/>
            <person name="Gribskov M."/>
            <person name="dePamphilis C."/>
            <person name="Albert V.A."/>
            <person name="Aono N."/>
            <person name="Aoyama T."/>
            <person name="Ambrose B.A."/>
            <person name="Ashton N.W."/>
            <person name="Axtell M.J."/>
            <person name="Barker E."/>
            <person name="Barker M.S."/>
            <person name="Bennetzen J.L."/>
            <person name="Bonawitz N.D."/>
            <person name="Chapple C."/>
            <person name="Cheng C."/>
            <person name="Correa L.G."/>
            <person name="Dacre M."/>
            <person name="DeBarry J."/>
            <person name="Dreyer I."/>
            <person name="Elias M."/>
            <person name="Engstrom E.M."/>
            <person name="Estelle M."/>
            <person name="Feng L."/>
            <person name="Finet C."/>
            <person name="Floyd S.K."/>
            <person name="Frommer W.B."/>
            <person name="Fujita T."/>
            <person name="Gramzow L."/>
            <person name="Gutensohn M."/>
            <person name="Harholt J."/>
            <person name="Hattori M."/>
            <person name="Heyl A."/>
            <person name="Hirai T."/>
            <person name="Hiwatashi Y."/>
            <person name="Ishikawa M."/>
            <person name="Iwata M."/>
            <person name="Karol K.G."/>
            <person name="Koehler B."/>
            <person name="Kolukisaoglu U."/>
            <person name="Kubo M."/>
            <person name="Kurata T."/>
            <person name="Lalonde S."/>
            <person name="Li K."/>
            <person name="Li Y."/>
            <person name="Litt A."/>
            <person name="Lyons E."/>
            <person name="Manning G."/>
            <person name="Maruyama T."/>
            <person name="Michael T.P."/>
            <person name="Mikami K."/>
            <person name="Miyazaki S."/>
            <person name="Morinaga S."/>
            <person name="Murata T."/>
            <person name="Mueller-Roeber B."/>
            <person name="Nelson D.R."/>
            <person name="Obara M."/>
            <person name="Oguri Y."/>
            <person name="Olmstead R.G."/>
            <person name="Onodera N."/>
            <person name="Petersen B.L."/>
            <person name="Pils B."/>
            <person name="Prigge M."/>
            <person name="Rensing S.A."/>
            <person name="Riano-Pachon D.M."/>
            <person name="Roberts A.W."/>
            <person name="Sato Y."/>
            <person name="Scheller H.V."/>
            <person name="Schulz B."/>
            <person name="Schulz C."/>
            <person name="Shakirov E.V."/>
            <person name="Shibagaki N."/>
            <person name="Shinohara N."/>
            <person name="Shippen D.E."/>
            <person name="Soerensen I."/>
            <person name="Sotooka R."/>
            <person name="Sugimoto N."/>
            <person name="Sugita M."/>
            <person name="Sumikawa N."/>
            <person name="Tanurdzic M."/>
            <person name="Theissen G."/>
            <person name="Ulvskov P."/>
            <person name="Wakazuki S."/>
            <person name="Weng J.K."/>
            <person name="Willats W.W."/>
            <person name="Wipf D."/>
            <person name="Wolf P.G."/>
            <person name="Yang L."/>
            <person name="Zimmer A.D."/>
            <person name="Zhu Q."/>
            <person name="Mitros T."/>
            <person name="Hellsten U."/>
            <person name="Loque D."/>
            <person name="Otillar R."/>
            <person name="Salamov A."/>
            <person name="Schmutz J."/>
            <person name="Shapiro H."/>
            <person name="Lindquist E."/>
            <person name="Lucas S."/>
            <person name="Rokhsar D."/>
            <person name="Grigoriev I.V."/>
        </authorList>
    </citation>
    <scope>NUCLEOTIDE SEQUENCE [LARGE SCALE GENOMIC DNA]</scope>
</reference>
<dbReference type="HOGENOM" id="CLU_549087_0_0_1"/>
<dbReference type="Proteomes" id="UP000001514">
    <property type="component" value="Unassembled WGS sequence"/>
</dbReference>
<feature type="compositionally biased region" description="Polar residues" evidence="1">
    <location>
        <begin position="1"/>
        <end position="10"/>
    </location>
</feature>
<gene>
    <name evidence="2" type="ORF">SELMODRAFT_429422</name>
</gene>
<sequence>MAEITSSYSAVDTDHEFAFPQASKQESKALDAPEKDQSGCLNASPDEILELLKGDHSCEATKLIEESGMIEVDEAPSEDRMHASTIIDDPGASLLGNVDTKERDWVSIPAPVKPEDQAASIVYDQDTLAKSPENTGWISVDVPGHQKQSDDTCSVPCSLVEWITVDMPPKTGQADASTKRGMQFSEHVCVSFSERTQHNSGGHKYYSAASSQACGIGPVPRTRKRRTISGKIRARIEALENSFRQELDRLNSPLTKVKNRRVHEGLRRGAAAAVAIDEGGVPNFKEVQQRIKRLSLCEEKPPRPIHQLGRFESQAATFPSQAPETVISECQSSQANSEESSMVPETGDEVKNVSEQLLPGLNRGDEPVEPDNFEDEEWELAGKNGAQPDQEKEFELEGVPVELTEGIPECKNQTSVGGLVKQVISGAALLAGLIFLWPRGNNLIWRYNVVTKASSYQEIASYSDYKKSPGNRFNLELHGEYACKSQAVFNVFQKRDWFYGEYALWL</sequence>
<keyword evidence="3" id="KW-1185">Reference proteome</keyword>
<feature type="compositionally biased region" description="Basic and acidic residues" evidence="1">
    <location>
        <begin position="25"/>
        <end position="37"/>
    </location>
</feature>
<dbReference type="InParanoid" id="D8T644"/>